<evidence type="ECO:0000313" key="2">
    <source>
        <dbReference type="Proteomes" id="UP000235388"/>
    </source>
</evidence>
<dbReference type="Proteomes" id="UP000235388">
    <property type="component" value="Unassembled WGS sequence"/>
</dbReference>
<comment type="caution">
    <text evidence="1">The sequence shown here is derived from an EMBL/GenBank/DDBJ whole genome shotgun (WGS) entry which is preliminary data.</text>
</comment>
<sequence length="123" mass="14045">MSKQSYRRYIGNELRFKQATLQPLPAVLMLSATLRNFFSTSFNRPSRRPMAAFILQSVHWAPTWTTVKRPAVPLWTSLHNGPAMVRQSGVPWSSFTHQKLDVLCTVQRRVHWASSGAHGVRLT</sequence>
<proteinExistence type="predicted"/>
<dbReference type="AlphaFoldDB" id="A0A2N5TKZ4"/>
<dbReference type="EMBL" id="PGCJ01000558">
    <property type="protein sequence ID" value="PLW26187.1"/>
    <property type="molecule type" value="Genomic_DNA"/>
</dbReference>
<protein>
    <submittedName>
        <fullName evidence="1">Uncharacterized protein</fullName>
    </submittedName>
</protein>
<evidence type="ECO:0000313" key="1">
    <source>
        <dbReference type="EMBL" id="PLW26187.1"/>
    </source>
</evidence>
<accession>A0A2N5TKZ4</accession>
<reference evidence="1 2" key="1">
    <citation type="submission" date="2017-11" db="EMBL/GenBank/DDBJ databases">
        <title>De novo assembly and phasing of dikaryotic genomes from two isolates of Puccinia coronata f. sp. avenae, the causal agent of oat crown rust.</title>
        <authorList>
            <person name="Miller M.E."/>
            <person name="Zhang Y."/>
            <person name="Omidvar V."/>
            <person name="Sperschneider J."/>
            <person name="Schwessinger B."/>
            <person name="Raley C."/>
            <person name="Palmer J.M."/>
            <person name="Garnica D."/>
            <person name="Upadhyaya N."/>
            <person name="Rathjen J."/>
            <person name="Taylor J.M."/>
            <person name="Park R.F."/>
            <person name="Dodds P.N."/>
            <person name="Hirsch C.D."/>
            <person name="Kianian S.F."/>
            <person name="Figueroa M."/>
        </authorList>
    </citation>
    <scope>NUCLEOTIDE SEQUENCE [LARGE SCALE GENOMIC DNA]</scope>
    <source>
        <strain evidence="1">12NC29</strain>
    </source>
</reference>
<gene>
    <name evidence="1" type="ORF">PCANC_21228</name>
</gene>
<name>A0A2N5TKZ4_9BASI</name>
<keyword evidence="2" id="KW-1185">Reference proteome</keyword>
<organism evidence="1 2">
    <name type="scientific">Puccinia coronata f. sp. avenae</name>
    <dbReference type="NCBI Taxonomy" id="200324"/>
    <lineage>
        <taxon>Eukaryota</taxon>
        <taxon>Fungi</taxon>
        <taxon>Dikarya</taxon>
        <taxon>Basidiomycota</taxon>
        <taxon>Pucciniomycotina</taxon>
        <taxon>Pucciniomycetes</taxon>
        <taxon>Pucciniales</taxon>
        <taxon>Pucciniaceae</taxon>
        <taxon>Puccinia</taxon>
    </lineage>
</organism>